<feature type="region of interest" description="Disordered" evidence="1">
    <location>
        <begin position="1"/>
        <end position="27"/>
    </location>
</feature>
<organism evidence="3 4">
    <name type="scientific">Enteractinococcus fodinae</name>
    <dbReference type="NCBI Taxonomy" id="684663"/>
    <lineage>
        <taxon>Bacteria</taxon>
        <taxon>Bacillati</taxon>
        <taxon>Actinomycetota</taxon>
        <taxon>Actinomycetes</taxon>
        <taxon>Micrococcales</taxon>
        <taxon>Micrococcaceae</taxon>
    </lineage>
</organism>
<keyword evidence="2" id="KW-0812">Transmembrane</keyword>
<feature type="transmembrane region" description="Helical" evidence="2">
    <location>
        <begin position="175"/>
        <end position="197"/>
    </location>
</feature>
<keyword evidence="2" id="KW-0472">Membrane</keyword>
<reference evidence="3 4" key="1">
    <citation type="submission" date="2023-07" db="EMBL/GenBank/DDBJ databases">
        <title>Sequencing the genomes of 1000 actinobacteria strains.</title>
        <authorList>
            <person name="Klenk H.-P."/>
        </authorList>
    </citation>
    <scope>NUCLEOTIDE SEQUENCE [LARGE SCALE GENOMIC DNA]</scope>
    <source>
        <strain evidence="3 4">DSM 22966</strain>
    </source>
</reference>
<keyword evidence="2" id="KW-1133">Transmembrane helix</keyword>
<evidence type="ECO:0008006" key="5">
    <source>
        <dbReference type="Google" id="ProtNLM"/>
    </source>
</evidence>
<comment type="caution">
    <text evidence="3">The sequence shown here is derived from an EMBL/GenBank/DDBJ whole genome shotgun (WGS) entry which is preliminary data.</text>
</comment>
<accession>A0ABU2B386</accession>
<evidence type="ECO:0000256" key="1">
    <source>
        <dbReference type="SAM" id="MobiDB-lite"/>
    </source>
</evidence>
<dbReference type="RefSeq" id="WP_310174870.1">
    <property type="nucleotide sequence ID" value="NZ_BAABHE010000002.1"/>
</dbReference>
<dbReference type="EMBL" id="JAVDYJ010000001">
    <property type="protein sequence ID" value="MDR7348052.1"/>
    <property type="molecule type" value="Genomic_DNA"/>
</dbReference>
<dbReference type="Proteomes" id="UP001183794">
    <property type="component" value="Unassembled WGS sequence"/>
</dbReference>
<name>A0ABU2B386_9MICC</name>
<evidence type="ECO:0000256" key="2">
    <source>
        <dbReference type="SAM" id="Phobius"/>
    </source>
</evidence>
<evidence type="ECO:0000313" key="3">
    <source>
        <dbReference type="EMBL" id="MDR7348052.1"/>
    </source>
</evidence>
<sequence>MDEANSQPEHGTWPQDGRESTGDAELDALWAMTPSAVDRIANDPSNPLHLKAKQVQGEAAEPVRQLVANLGAPLPSAATPPPWAVPGLSIDWQRAATASPALAHSADAQSSANEEPTMAQLLRVWQQSLEEQRRANEYWQQFIAATEASGERSSQLAREANDISAEANAIAKRSLLIAAIAALVAVVSAIAAILSAAQ</sequence>
<gene>
    <name evidence="3" type="ORF">J2S62_002309</name>
</gene>
<protein>
    <recommendedName>
        <fullName evidence="5">Transmembrane protein</fullName>
    </recommendedName>
</protein>
<keyword evidence="4" id="KW-1185">Reference proteome</keyword>
<evidence type="ECO:0000313" key="4">
    <source>
        <dbReference type="Proteomes" id="UP001183794"/>
    </source>
</evidence>
<proteinExistence type="predicted"/>